<protein>
    <recommendedName>
        <fullName evidence="1">Clu domain-containing protein</fullName>
    </recommendedName>
</protein>
<dbReference type="GO" id="GO:0005737">
    <property type="term" value="C:cytoplasm"/>
    <property type="evidence" value="ECO:0007669"/>
    <property type="project" value="TreeGrafter"/>
</dbReference>
<dbReference type="PROSITE" id="PS51823">
    <property type="entry name" value="CLU"/>
    <property type="match status" value="1"/>
</dbReference>
<evidence type="ECO:0000259" key="1">
    <source>
        <dbReference type="PROSITE" id="PS51823"/>
    </source>
</evidence>
<evidence type="ECO:0000313" key="3">
    <source>
        <dbReference type="Proteomes" id="UP000281553"/>
    </source>
</evidence>
<dbReference type="EMBL" id="UYRU01048093">
    <property type="protein sequence ID" value="VDN09932.1"/>
    <property type="molecule type" value="Genomic_DNA"/>
</dbReference>
<dbReference type="InterPro" id="IPR033646">
    <property type="entry name" value="CLU-central"/>
</dbReference>
<dbReference type="Proteomes" id="UP000281553">
    <property type="component" value="Unassembled WGS sequence"/>
</dbReference>
<keyword evidence="3" id="KW-1185">Reference proteome</keyword>
<dbReference type="Pfam" id="PF12807">
    <property type="entry name" value="eIF3_p135"/>
    <property type="match status" value="1"/>
</dbReference>
<dbReference type="AlphaFoldDB" id="A0A3P7NNG7"/>
<sequence length="455" mass="50679">MAINPGETRKQQMFIWNNMFFSLGFDVKDHYKDLGGEAAAYVATSNDLNGVRAYSLLDQPGLCTLGTAIIDYRGYRVTAQTIIPGILEKEQEQLVVYGSIDFGKSVVDDARYHDLLGKTAKNLRIRPHYVTDKSGKEIELLSSVDCKGIIGNDNRAYILDLLHTFPPDVNYLGSAPANIRPTLSPAMTALGYPYTHRHLLPSLRQELLDAFCESRHDAFLRTAARELQALRTSKANSVKIEEVSSNGDEEAIVDGNEILHHEPDNILLLNGDSAVNSVPKIMLTEKRTNRILPSSNVAKNGTISEVKKAVEDMQNMESETTEAIQRSAKALGSLSDTHFEIAFNPDVYQSSITFAKSEEDAVKKDEKLICEVCEFLVLTQIPTFIQDCLAFTVMPQDGRALVETLHQRGINVRYLNRVIEALADKENLAYLHRPMPSPTASPVLRSNNHKLTLFI</sequence>
<accession>A0A3P7NNG7</accession>
<dbReference type="PANTHER" id="PTHR12601:SF6">
    <property type="entry name" value="CLUSTERED MITOCHONDRIA PROTEIN HOMOLOG"/>
    <property type="match status" value="1"/>
</dbReference>
<reference evidence="2 3" key="1">
    <citation type="submission" date="2018-11" db="EMBL/GenBank/DDBJ databases">
        <authorList>
            <consortium name="Pathogen Informatics"/>
        </authorList>
    </citation>
    <scope>NUCLEOTIDE SEQUENCE [LARGE SCALE GENOMIC DNA]</scope>
</reference>
<feature type="domain" description="Clu" evidence="1">
    <location>
        <begin position="1"/>
        <end position="172"/>
    </location>
</feature>
<dbReference type="GO" id="GO:0048312">
    <property type="term" value="P:intracellular distribution of mitochondria"/>
    <property type="evidence" value="ECO:0007669"/>
    <property type="project" value="TreeGrafter"/>
</dbReference>
<dbReference type="GO" id="GO:0003729">
    <property type="term" value="F:mRNA binding"/>
    <property type="evidence" value="ECO:0007669"/>
    <property type="project" value="TreeGrafter"/>
</dbReference>
<dbReference type="OrthoDB" id="1414216at2759"/>
<dbReference type="Pfam" id="PF13236">
    <property type="entry name" value="CLU"/>
    <property type="match status" value="1"/>
</dbReference>
<organism evidence="2 3">
    <name type="scientific">Dibothriocephalus latus</name>
    <name type="common">Fish tapeworm</name>
    <name type="synonym">Diphyllobothrium latum</name>
    <dbReference type="NCBI Taxonomy" id="60516"/>
    <lineage>
        <taxon>Eukaryota</taxon>
        <taxon>Metazoa</taxon>
        <taxon>Spiralia</taxon>
        <taxon>Lophotrochozoa</taxon>
        <taxon>Platyhelminthes</taxon>
        <taxon>Cestoda</taxon>
        <taxon>Eucestoda</taxon>
        <taxon>Diphyllobothriidea</taxon>
        <taxon>Diphyllobothriidae</taxon>
        <taxon>Dibothriocephalus</taxon>
    </lineage>
</organism>
<proteinExistence type="predicted"/>
<dbReference type="PANTHER" id="PTHR12601">
    <property type="entry name" value="EUKARYOTIC TRANSLATION INITIATION FACTOR 3 SUBUNIT EIF-3"/>
    <property type="match status" value="1"/>
</dbReference>
<evidence type="ECO:0000313" key="2">
    <source>
        <dbReference type="EMBL" id="VDN09932.1"/>
    </source>
</evidence>
<dbReference type="InterPro" id="IPR027523">
    <property type="entry name" value="CLU_prot"/>
</dbReference>
<dbReference type="InterPro" id="IPR025697">
    <property type="entry name" value="CLU_dom"/>
</dbReference>
<name>A0A3P7NNG7_DIBLA</name>
<gene>
    <name evidence="2" type="ORF">DILT_LOCUS5763</name>
</gene>